<name>A0A8S5RKK6_9VIRU</name>
<proteinExistence type="predicted"/>
<accession>A0A8S5RKK6</accession>
<evidence type="ECO:0000313" key="1">
    <source>
        <dbReference type="EMBL" id="DAE31634.1"/>
    </source>
</evidence>
<dbReference type="EMBL" id="BK059109">
    <property type="protein sequence ID" value="DAE31634.1"/>
    <property type="molecule type" value="Genomic_DNA"/>
</dbReference>
<organism evidence="1">
    <name type="scientific">virus sp. ctBM815</name>
    <dbReference type="NCBI Taxonomy" id="2825806"/>
    <lineage>
        <taxon>Viruses</taxon>
    </lineage>
</organism>
<sequence length="113" mass="12613">MAGVAIGSALGALLGARAKNSRSLQKYLYDNSSESQARLCRFRRQQLKRLATEIALYKLVVCPAVALICAYADSDDDNKLMQLLAYIAVRTKWEVFTPYRFDDALNNFKSVSA</sequence>
<reference evidence="1" key="1">
    <citation type="journal article" date="2021" name="Proc. Natl. Acad. Sci. U.S.A.">
        <title>A Catalog of Tens of Thousands of Viruses from Human Metagenomes Reveals Hidden Associations with Chronic Diseases.</title>
        <authorList>
            <person name="Tisza M.J."/>
            <person name="Buck C.B."/>
        </authorList>
    </citation>
    <scope>NUCLEOTIDE SEQUENCE</scope>
    <source>
        <strain evidence="1">CtBM815</strain>
    </source>
</reference>
<protein>
    <submittedName>
        <fullName evidence="1">Uncharacterized protein</fullName>
    </submittedName>
</protein>